<dbReference type="CDD" id="cd07724">
    <property type="entry name" value="POD-like_MBL-fold"/>
    <property type="match status" value="1"/>
</dbReference>
<feature type="domain" description="Metallo-beta-lactamase" evidence="2">
    <location>
        <begin position="15"/>
        <end position="203"/>
    </location>
</feature>
<dbReference type="InterPro" id="IPR044528">
    <property type="entry name" value="POD-like_MBL-fold"/>
</dbReference>
<dbReference type="GO" id="GO:0006749">
    <property type="term" value="P:glutathione metabolic process"/>
    <property type="evidence" value="ECO:0007669"/>
    <property type="project" value="InterPro"/>
</dbReference>
<dbReference type="Proteomes" id="UP000636453">
    <property type="component" value="Unassembled WGS sequence"/>
</dbReference>
<dbReference type="Gene3D" id="3.60.15.10">
    <property type="entry name" value="Ribonuclease Z/Hydroxyacylglutathione hydrolase-like"/>
    <property type="match status" value="1"/>
</dbReference>
<dbReference type="Pfam" id="PF00753">
    <property type="entry name" value="Lactamase_B"/>
    <property type="match status" value="1"/>
</dbReference>
<dbReference type="InterPro" id="IPR036866">
    <property type="entry name" value="RibonucZ/Hydroxyglut_hydro"/>
</dbReference>
<evidence type="ECO:0000259" key="2">
    <source>
        <dbReference type="SMART" id="SM00849"/>
    </source>
</evidence>
<sequence>MSTPAVQPFFHEATGTWSYVVHAGGDAAIIDPVLDFDPKSGRIGTDSARALLEFVERHGLRVHRILETHAHADHLTAAAFLHARTGGGIVIGKGIRSVQGHFARVFGLDADDPALRDAFDATLGDGDIVEAGALRFEVLALPGHTPDGLGYRIGDEVFVGDTVFAPDVGTARCDFPGGSAEQLYASIQRLYALPEHTRLWLCHDYPVGGRAPRACVTVGESRRENRMLRADTPRDAFVAARQARDAGLPAPNLLYPSLQVNIYGGRLPPADAEGRRYLRTPLRLESSADGL</sequence>
<dbReference type="OrthoDB" id="9784009at2"/>
<dbReference type="RefSeq" id="WP_146475106.1">
    <property type="nucleotide sequence ID" value="NZ_BNCF01000004.1"/>
</dbReference>
<dbReference type="PANTHER" id="PTHR43084">
    <property type="entry name" value="PERSULFIDE DIOXYGENASE ETHE1"/>
    <property type="match status" value="1"/>
</dbReference>
<reference evidence="3" key="2">
    <citation type="submission" date="2020-09" db="EMBL/GenBank/DDBJ databases">
        <authorList>
            <person name="Sun Q."/>
            <person name="Kim S."/>
        </authorList>
    </citation>
    <scope>NUCLEOTIDE SEQUENCE</scope>
    <source>
        <strain evidence="3">KCTC 32020</strain>
    </source>
</reference>
<dbReference type="PANTHER" id="PTHR43084:SF1">
    <property type="entry name" value="PERSULFIDE DIOXYGENASE ETHE1, MITOCHONDRIAL"/>
    <property type="match status" value="1"/>
</dbReference>
<dbReference type="InterPro" id="IPR001279">
    <property type="entry name" value="Metallo-B-lactamas"/>
</dbReference>
<dbReference type="GO" id="GO:0070813">
    <property type="term" value="P:hydrogen sulfide metabolic process"/>
    <property type="evidence" value="ECO:0007669"/>
    <property type="project" value="TreeGrafter"/>
</dbReference>
<evidence type="ECO:0000313" key="4">
    <source>
        <dbReference type="Proteomes" id="UP000636453"/>
    </source>
</evidence>
<gene>
    <name evidence="3" type="ORF">GCM10007167_10200</name>
</gene>
<proteinExistence type="predicted"/>
<keyword evidence="1" id="KW-0479">Metal-binding</keyword>
<name>A0A918YYT0_9GAMM</name>
<dbReference type="EMBL" id="BNCF01000004">
    <property type="protein sequence ID" value="GHE30178.1"/>
    <property type="molecule type" value="Genomic_DNA"/>
</dbReference>
<dbReference type="InterPro" id="IPR051682">
    <property type="entry name" value="Mito_Persulfide_Diox"/>
</dbReference>
<reference evidence="3" key="1">
    <citation type="journal article" date="2014" name="Int. J. Syst. Evol. Microbiol.">
        <title>Complete genome sequence of Corynebacterium casei LMG S-19264T (=DSM 44701T), isolated from a smear-ripened cheese.</title>
        <authorList>
            <consortium name="US DOE Joint Genome Institute (JGI-PGF)"/>
            <person name="Walter F."/>
            <person name="Albersmeier A."/>
            <person name="Kalinowski J."/>
            <person name="Ruckert C."/>
        </authorList>
    </citation>
    <scope>NUCLEOTIDE SEQUENCE</scope>
    <source>
        <strain evidence="3">KCTC 32020</strain>
    </source>
</reference>
<dbReference type="GO" id="GO:0050313">
    <property type="term" value="F:sulfur dioxygenase activity"/>
    <property type="evidence" value="ECO:0007669"/>
    <property type="project" value="InterPro"/>
</dbReference>
<organism evidence="3 4">
    <name type="scientific">Vulcaniibacterium thermophilum</name>
    <dbReference type="NCBI Taxonomy" id="1169913"/>
    <lineage>
        <taxon>Bacteria</taxon>
        <taxon>Pseudomonadati</taxon>
        <taxon>Pseudomonadota</taxon>
        <taxon>Gammaproteobacteria</taxon>
        <taxon>Lysobacterales</taxon>
        <taxon>Lysobacteraceae</taxon>
        <taxon>Vulcaniibacterium</taxon>
    </lineage>
</organism>
<dbReference type="AlphaFoldDB" id="A0A918YYT0"/>
<accession>A0A918YYT0</accession>
<evidence type="ECO:0000313" key="3">
    <source>
        <dbReference type="EMBL" id="GHE30178.1"/>
    </source>
</evidence>
<keyword evidence="4" id="KW-1185">Reference proteome</keyword>
<evidence type="ECO:0000256" key="1">
    <source>
        <dbReference type="ARBA" id="ARBA00022723"/>
    </source>
</evidence>
<protein>
    <recommendedName>
        <fullName evidence="2">Metallo-beta-lactamase domain-containing protein</fullName>
    </recommendedName>
</protein>
<dbReference type="SMART" id="SM00849">
    <property type="entry name" value="Lactamase_B"/>
    <property type="match status" value="1"/>
</dbReference>
<dbReference type="SUPFAM" id="SSF56281">
    <property type="entry name" value="Metallo-hydrolase/oxidoreductase"/>
    <property type="match status" value="1"/>
</dbReference>
<dbReference type="GO" id="GO:0046872">
    <property type="term" value="F:metal ion binding"/>
    <property type="evidence" value="ECO:0007669"/>
    <property type="project" value="UniProtKB-KW"/>
</dbReference>
<comment type="caution">
    <text evidence="3">The sequence shown here is derived from an EMBL/GenBank/DDBJ whole genome shotgun (WGS) entry which is preliminary data.</text>
</comment>